<reference evidence="1" key="1">
    <citation type="journal article" date="2014" name="Front. Microbiol.">
        <title>High frequency of phylogenetically diverse reductive dehalogenase-homologous genes in deep subseafloor sedimentary metagenomes.</title>
        <authorList>
            <person name="Kawai M."/>
            <person name="Futagami T."/>
            <person name="Toyoda A."/>
            <person name="Takaki Y."/>
            <person name="Nishi S."/>
            <person name="Hori S."/>
            <person name="Arai W."/>
            <person name="Tsubouchi T."/>
            <person name="Morono Y."/>
            <person name="Uchiyama I."/>
            <person name="Ito T."/>
            <person name="Fujiyama A."/>
            <person name="Inagaki F."/>
            <person name="Takami H."/>
        </authorList>
    </citation>
    <scope>NUCLEOTIDE SEQUENCE</scope>
    <source>
        <strain evidence="1">Expedition CK06-06</strain>
    </source>
</reference>
<dbReference type="EMBL" id="BARW01015741">
    <property type="protein sequence ID" value="GAI98376.1"/>
    <property type="molecule type" value="Genomic_DNA"/>
</dbReference>
<evidence type="ECO:0000313" key="1">
    <source>
        <dbReference type="EMBL" id="GAI98376.1"/>
    </source>
</evidence>
<proteinExistence type="predicted"/>
<gene>
    <name evidence="1" type="ORF">S12H4_27560</name>
</gene>
<name>X1U416_9ZZZZ</name>
<sequence length="67" mass="7722">ERKMLQLVEEILSGGIDVRPYRLSGKSPCSYCEYNSVCRFDWQINDYNPLVSFGKTEVLEKMDVVDG</sequence>
<organism evidence="1">
    <name type="scientific">marine sediment metagenome</name>
    <dbReference type="NCBI Taxonomy" id="412755"/>
    <lineage>
        <taxon>unclassified sequences</taxon>
        <taxon>metagenomes</taxon>
        <taxon>ecological metagenomes</taxon>
    </lineage>
</organism>
<protein>
    <submittedName>
        <fullName evidence="1">Uncharacterized protein</fullName>
    </submittedName>
</protein>
<dbReference type="AlphaFoldDB" id="X1U416"/>
<comment type="caution">
    <text evidence="1">The sequence shown here is derived from an EMBL/GenBank/DDBJ whole genome shotgun (WGS) entry which is preliminary data.</text>
</comment>
<accession>X1U416</accession>
<feature type="non-terminal residue" evidence="1">
    <location>
        <position position="1"/>
    </location>
</feature>